<protein>
    <recommendedName>
        <fullName evidence="5">Lipoprotein</fullName>
    </recommendedName>
</protein>
<evidence type="ECO:0008006" key="5">
    <source>
        <dbReference type="Google" id="ProtNLM"/>
    </source>
</evidence>
<dbReference type="AlphaFoldDB" id="A0A915YBE3"/>
<keyword evidence="4" id="KW-1185">Reference proteome</keyword>
<name>A0A915YBE3_9BACT</name>
<feature type="region of interest" description="Disordered" evidence="1">
    <location>
        <begin position="24"/>
        <end position="50"/>
    </location>
</feature>
<dbReference type="Proteomes" id="UP001060919">
    <property type="component" value="Chromosome"/>
</dbReference>
<gene>
    <name evidence="3" type="ORF">AsAng_0006810</name>
</gene>
<evidence type="ECO:0000313" key="4">
    <source>
        <dbReference type="Proteomes" id="UP001060919"/>
    </source>
</evidence>
<dbReference type="PROSITE" id="PS51257">
    <property type="entry name" value="PROKAR_LIPOPROTEIN"/>
    <property type="match status" value="1"/>
</dbReference>
<dbReference type="RefSeq" id="WP_264791322.1">
    <property type="nucleotide sequence ID" value="NZ_AP026867.1"/>
</dbReference>
<proteinExistence type="predicted"/>
<feature type="signal peptide" evidence="2">
    <location>
        <begin position="1"/>
        <end position="20"/>
    </location>
</feature>
<dbReference type="EMBL" id="AP026867">
    <property type="protein sequence ID" value="BDS09976.1"/>
    <property type="molecule type" value="Genomic_DNA"/>
</dbReference>
<dbReference type="KEGG" id="aup:AsAng_0006810"/>
<evidence type="ECO:0000256" key="1">
    <source>
        <dbReference type="SAM" id="MobiDB-lite"/>
    </source>
</evidence>
<feature type="compositionally biased region" description="Low complexity" evidence="1">
    <location>
        <begin position="24"/>
        <end position="42"/>
    </location>
</feature>
<evidence type="ECO:0000313" key="3">
    <source>
        <dbReference type="EMBL" id="BDS09976.1"/>
    </source>
</evidence>
<accession>A0A915YBE3</accession>
<organism evidence="3 4">
    <name type="scientific">Aureispira anguillae</name>
    <dbReference type="NCBI Taxonomy" id="2864201"/>
    <lineage>
        <taxon>Bacteria</taxon>
        <taxon>Pseudomonadati</taxon>
        <taxon>Bacteroidota</taxon>
        <taxon>Saprospiria</taxon>
        <taxon>Saprospirales</taxon>
        <taxon>Saprospiraceae</taxon>
        <taxon>Aureispira</taxon>
    </lineage>
</organism>
<feature type="chain" id="PRO_5037287957" description="Lipoprotein" evidence="2">
    <location>
        <begin position="21"/>
        <end position="174"/>
    </location>
</feature>
<evidence type="ECO:0000256" key="2">
    <source>
        <dbReference type="SAM" id="SignalP"/>
    </source>
</evidence>
<reference evidence="3" key="1">
    <citation type="submission" date="2022-09" db="EMBL/GenBank/DDBJ databases">
        <title>Aureispira anguillicida sp. nov., isolated from Leptocephalus of Japanese eel Anguilla japonica.</title>
        <authorList>
            <person name="Yuasa K."/>
            <person name="Mekata T."/>
            <person name="Ikunari K."/>
        </authorList>
    </citation>
    <scope>NUCLEOTIDE SEQUENCE</scope>
    <source>
        <strain evidence="3">EL160426</strain>
    </source>
</reference>
<keyword evidence="2" id="KW-0732">Signal</keyword>
<sequence>MKPFIHLVITLAIFSFVACTGNTNDTVDNNPTDSTTTTVDSPQLENIPNTPPSITGTYIFGDQESAKGGGYLAIEQQENDSLKFELDLNNGAPNYHSGSATGMMALKDNVAIFTTTEFSEEDPCKITFTFQHNTITISQEKGSEFSCGFGQGVVARGVYTKQKEEAVFKYEGGF</sequence>